<keyword evidence="3" id="KW-1185">Reference proteome</keyword>
<evidence type="ECO:0000313" key="2">
    <source>
        <dbReference type="EMBL" id="SCU77986.1"/>
    </source>
</evidence>
<dbReference type="Proteomes" id="UP000191144">
    <property type="component" value="Chromosome A"/>
</dbReference>
<reference evidence="3" key="1">
    <citation type="submission" date="2016-03" db="EMBL/GenBank/DDBJ databases">
        <authorList>
            <person name="Devillers Hugo."/>
        </authorList>
    </citation>
    <scope>NUCLEOTIDE SEQUENCE [LARGE SCALE GENOMIC DNA]</scope>
</reference>
<sequence>MVGREAGIVCQPEENLRAAPNNRGRTQSSCEFALHALPDPKTKAMMIFDHADFTATSPEQAYFDLDIDQTEIHGHSHSSVNCNSTEYVSSADVLEMISASTSFVDASPLVEVEPRLLLSDVEEQSYTNNDMKDLRQDSFDFALPQEIDPEVDHLITDLAAFENNGVGDDENRSPNINCAQTAEPHGPMPQFSSSFNNSSSSSSVRPQPRRQKSNPFYFPSKHIKNMISKETKRQSCRKTQNLANQSSWESLGSLEDQSCSSSQNSKPLLERRQTVL</sequence>
<dbReference type="OrthoDB" id="4036656at2759"/>
<feature type="compositionally biased region" description="Low complexity" evidence="1">
    <location>
        <begin position="191"/>
        <end position="203"/>
    </location>
</feature>
<evidence type="ECO:0000313" key="3">
    <source>
        <dbReference type="Proteomes" id="UP000191144"/>
    </source>
</evidence>
<feature type="region of interest" description="Disordered" evidence="1">
    <location>
        <begin position="165"/>
        <end position="276"/>
    </location>
</feature>
<evidence type="ECO:0000256" key="1">
    <source>
        <dbReference type="SAM" id="MobiDB-lite"/>
    </source>
</evidence>
<name>A0A1G4IMT3_9SACH</name>
<gene>
    <name evidence="2" type="ORF">LAME_0A02894G</name>
</gene>
<organism evidence="2 3">
    <name type="scientific">Lachancea meyersii CBS 8951</name>
    <dbReference type="NCBI Taxonomy" id="1266667"/>
    <lineage>
        <taxon>Eukaryota</taxon>
        <taxon>Fungi</taxon>
        <taxon>Dikarya</taxon>
        <taxon>Ascomycota</taxon>
        <taxon>Saccharomycotina</taxon>
        <taxon>Saccharomycetes</taxon>
        <taxon>Saccharomycetales</taxon>
        <taxon>Saccharomycetaceae</taxon>
        <taxon>Lachancea</taxon>
    </lineage>
</organism>
<proteinExistence type="predicted"/>
<feature type="compositionally biased region" description="Polar residues" evidence="1">
    <location>
        <begin position="237"/>
        <end position="266"/>
    </location>
</feature>
<protein>
    <submittedName>
        <fullName evidence="2">LAME_0A02894g1_1</fullName>
    </submittedName>
</protein>
<dbReference type="AlphaFoldDB" id="A0A1G4IMT3"/>
<accession>A0A1G4IMT3</accession>
<dbReference type="EMBL" id="LT598483">
    <property type="protein sequence ID" value="SCU77986.1"/>
    <property type="molecule type" value="Genomic_DNA"/>
</dbReference>